<dbReference type="Proteomes" id="UP000285301">
    <property type="component" value="Unassembled WGS sequence"/>
</dbReference>
<feature type="domain" description="Nucleoside phosphorylase" evidence="3">
    <location>
        <begin position="51"/>
        <end position="295"/>
    </location>
</feature>
<dbReference type="NCBIfam" id="TIGR01719">
    <property type="entry name" value="euk_UDPppase"/>
    <property type="match status" value="1"/>
</dbReference>
<reference evidence="4 5" key="1">
    <citation type="journal article" date="2018" name="Gigascience">
        <title>Genomes of trombidid mites reveal novel predicted allergens and laterally-transferred genes associated with secondary metabolism.</title>
        <authorList>
            <person name="Dong X."/>
            <person name="Chaisiri K."/>
            <person name="Xia D."/>
            <person name="Armstrong S.D."/>
            <person name="Fang Y."/>
            <person name="Donnelly M.J."/>
            <person name="Kadowaki T."/>
            <person name="McGarry J.W."/>
            <person name="Darby A.C."/>
            <person name="Makepeace B.L."/>
        </authorList>
    </citation>
    <scope>NUCLEOTIDE SEQUENCE [LARGE SCALE GENOMIC DNA]</scope>
    <source>
        <strain evidence="4">UoL-WK</strain>
    </source>
</reference>
<dbReference type="AlphaFoldDB" id="A0A3S3NYN5"/>
<dbReference type="GO" id="GO:0004850">
    <property type="term" value="F:uridine phosphorylase activity"/>
    <property type="evidence" value="ECO:0007669"/>
    <property type="project" value="InterPro"/>
</dbReference>
<comment type="similarity">
    <text evidence="1">Belongs to the PNP/UDP phosphorylase family.</text>
</comment>
<evidence type="ECO:0000313" key="4">
    <source>
        <dbReference type="EMBL" id="RWS11726.1"/>
    </source>
</evidence>
<evidence type="ECO:0000313" key="5">
    <source>
        <dbReference type="Proteomes" id="UP000285301"/>
    </source>
</evidence>
<dbReference type="OrthoDB" id="204058at2759"/>
<dbReference type="InterPro" id="IPR035994">
    <property type="entry name" value="Nucleoside_phosphorylase_sf"/>
</dbReference>
<dbReference type="Gene3D" id="3.40.50.1580">
    <property type="entry name" value="Nucleoside phosphorylase domain"/>
    <property type="match status" value="1"/>
</dbReference>
<organism evidence="4 5">
    <name type="scientific">Dinothrombium tinctorium</name>
    <dbReference type="NCBI Taxonomy" id="1965070"/>
    <lineage>
        <taxon>Eukaryota</taxon>
        <taxon>Metazoa</taxon>
        <taxon>Ecdysozoa</taxon>
        <taxon>Arthropoda</taxon>
        <taxon>Chelicerata</taxon>
        <taxon>Arachnida</taxon>
        <taxon>Acari</taxon>
        <taxon>Acariformes</taxon>
        <taxon>Trombidiformes</taxon>
        <taxon>Prostigmata</taxon>
        <taxon>Anystina</taxon>
        <taxon>Parasitengona</taxon>
        <taxon>Trombidioidea</taxon>
        <taxon>Trombidiidae</taxon>
        <taxon>Dinothrombium</taxon>
    </lineage>
</organism>
<dbReference type="PANTHER" id="PTHR43691">
    <property type="entry name" value="URIDINE PHOSPHORYLASE"/>
    <property type="match status" value="1"/>
</dbReference>
<comment type="caution">
    <text evidence="4">The sequence shown here is derived from an EMBL/GenBank/DDBJ whole genome shotgun (WGS) entry which is preliminary data.</text>
</comment>
<proteinExistence type="inferred from homology"/>
<accession>A0A3S3NYN5</accession>
<feature type="binding site" evidence="2">
    <location>
        <position position="211"/>
    </location>
    <ligand>
        <name>substrate</name>
    </ligand>
</feature>
<dbReference type="PANTHER" id="PTHR43691:SF11">
    <property type="entry name" value="FI09636P-RELATED"/>
    <property type="match status" value="1"/>
</dbReference>
<dbReference type="SUPFAM" id="SSF53167">
    <property type="entry name" value="Purine and uridine phosphorylases"/>
    <property type="match status" value="1"/>
</dbReference>
<dbReference type="InterPro" id="IPR010059">
    <property type="entry name" value="Uridine_phosphorylase_euk"/>
</dbReference>
<sequence length="305" mass="34078">MDTENICDGDFENEGCKLRNPNLQSLSSDKLYHLGLGTETHDLESMFGDLKFVCIGGSAHRMKNFAQYIAEQLNIPTDLSDITGHAHRYSMFKVGPVLSISHGIGSPSLAVMLDELFKLLSYAKCKNVTIIRIGTCGGIGVQPGSLVVTNKTVDGLLRPIYEQYILGEVVHREAILDQNLVEEVKEISREFTHYETVIGSTMCANDFYESQGRIDGSVCNYMEADKLKFLNKLHDAGVRNIDMECTTLAAKCYLVNIKCVIINVALINRLKGDQISLSPDKYKEFETRPQELAALFIKRKLQTKN</sequence>
<feature type="binding site" evidence="2">
    <location>
        <position position="88"/>
    </location>
    <ligand>
        <name>phosphate</name>
        <dbReference type="ChEBI" id="CHEBI:43474"/>
    </ligand>
</feature>
<evidence type="ECO:0000259" key="3">
    <source>
        <dbReference type="Pfam" id="PF01048"/>
    </source>
</evidence>
<dbReference type="EMBL" id="NCKU01001591">
    <property type="protein sequence ID" value="RWS11726.1"/>
    <property type="molecule type" value="Genomic_DNA"/>
</dbReference>
<evidence type="ECO:0000256" key="1">
    <source>
        <dbReference type="ARBA" id="ARBA00010456"/>
    </source>
</evidence>
<evidence type="ECO:0000256" key="2">
    <source>
        <dbReference type="PIRSR" id="PIRSR610059-50"/>
    </source>
</evidence>
<dbReference type="Pfam" id="PF01048">
    <property type="entry name" value="PNP_UDP_1"/>
    <property type="match status" value="1"/>
</dbReference>
<name>A0A3S3NYN5_9ACAR</name>
<dbReference type="CDD" id="cd17763">
    <property type="entry name" value="UP_hUPP-like"/>
    <property type="match status" value="1"/>
</dbReference>
<dbReference type="GO" id="GO:0005829">
    <property type="term" value="C:cytosol"/>
    <property type="evidence" value="ECO:0007669"/>
    <property type="project" value="TreeGrafter"/>
</dbReference>
<protein>
    <submittedName>
        <fullName evidence="4">Uridine phosphorylase 2-like isoform X1</fullName>
    </submittedName>
</protein>
<gene>
    <name evidence="4" type="ORF">B4U79_13383</name>
</gene>
<feature type="binding site" evidence="2">
    <location>
        <position position="213"/>
    </location>
    <ligand>
        <name>substrate</name>
    </ligand>
</feature>
<dbReference type="GO" id="GO:0006218">
    <property type="term" value="P:uridine catabolic process"/>
    <property type="evidence" value="ECO:0007669"/>
    <property type="project" value="TreeGrafter"/>
</dbReference>
<feature type="binding site" evidence="2">
    <location>
        <begin position="132"/>
        <end position="135"/>
    </location>
    <ligand>
        <name>phosphate</name>
        <dbReference type="ChEBI" id="CHEBI:43474"/>
    </ligand>
</feature>
<keyword evidence="5" id="KW-1185">Reference proteome</keyword>
<dbReference type="STRING" id="1965070.A0A3S3NYN5"/>
<dbReference type="InterPro" id="IPR000845">
    <property type="entry name" value="Nucleoside_phosphorylase_d"/>
</dbReference>
<dbReference type="GO" id="GO:0009166">
    <property type="term" value="P:nucleotide catabolic process"/>
    <property type="evidence" value="ECO:0007669"/>
    <property type="project" value="InterPro"/>
</dbReference>